<evidence type="ECO:0000313" key="4">
    <source>
        <dbReference type="EMBL" id="KAK0672044.1"/>
    </source>
</evidence>
<evidence type="ECO:0000313" key="5">
    <source>
        <dbReference type="Proteomes" id="UP001174997"/>
    </source>
</evidence>
<dbReference type="AlphaFoldDB" id="A0AA40DF73"/>
<dbReference type="SUPFAM" id="SSF48403">
    <property type="entry name" value="Ankyrin repeat"/>
    <property type="match status" value="1"/>
</dbReference>
<dbReference type="Gene3D" id="1.25.40.20">
    <property type="entry name" value="Ankyrin repeat-containing domain"/>
    <property type="match status" value="1"/>
</dbReference>
<dbReference type="Proteomes" id="UP001174997">
    <property type="component" value="Unassembled WGS sequence"/>
</dbReference>
<organism evidence="4 5">
    <name type="scientific">Cercophora samala</name>
    <dbReference type="NCBI Taxonomy" id="330535"/>
    <lineage>
        <taxon>Eukaryota</taxon>
        <taxon>Fungi</taxon>
        <taxon>Dikarya</taxon>
        <taxon>Ascomycota</taxon>
        <taxon>Pezizomycotina</taxon>
        <taxon>Sordariomycetes</taxon>
        <taxon>Sordariomycetidae</taxon>
        <taxon>Sordariales</taxon>
        <taxon>Lasiosphaeriaceae</taxon>
        <taxon>Cercophora</taxon>
    </lineage>
</organism>
<dbReference type="PROSITE" id="PS50297">
    <property type="entry name" value="ANK_REP_REGION"/>
    <property type="match status" value="1"/>
</dbReference>
<gene>
    <name evidence="4" type="ORF">QBC41DRAFT_383382</name>
</gene>
<protein>
    <submittedName>
        <fullName evidence="4">Ankyrin repeat-containing domain protein</fullName>
    </submittedName>
</protein>
<dbReference type="SMART" id="SM00248">
    <property type="entry name" value="ANK"/>
    <property type="match status" value="5"/>
</dbReference>
<name>A0AA40DF73_9PEZI</name>
<accession>A0AA40DF73</accession>
<dbReference type="InterPro" id="IPR002110">
    <property type="entry name" value="Ankyrin_rpt"/>
</dbReference>
<evidence type="ECO:0000256" key="2">
    <source>
        <dbReference type="ARBA" id="ARBA00023043"/>
    </source>
</evidence>
<keyword evidence="1" id="KW-0677">Repeat</keyword>
<comment type="caution">
    <text evidence="4">The sequence shown here is derived from an EMBL/GenBank/DDBJ whole genome shotgun (WGS) entry which is preliminary data.</text>
</comment>
<feature type="repeat" description="ANK" evidence="3">
    <location>
        <begin position="198"/>
        <end position="221"/>
    </location>
</feature>
<dbReference type="Pfam" id="PF12796">
    <property type="entry name" value="Ank_2"/>
    <property type="match status" value="1"/>
</dbReference>
<dbReference type="InterPro" id="IPR036770">
    <property type="entry name" value="Ankyrin_rpt-contain_sf"/>
</dbReference>
<keyword evidence="2 3" id="KW-0040">ANK repeat</keyword>
<keyword evidence="5" id="KW-1185">Reference proteome</keyword>
<dbReference type="PANTHER" id="PTHR24126">
    <property type="entry name" value="ANKYRIN REPEAT, PH AND SEC7 DOMAIN CONTAINING PROTEIN SECG-RELATED"/>
    <property type="match status" value="1"/>
</dbReference>
<reference evidence="4" key="1">
    <citation type="submission" date="2023-06" db="EMBL/GenBank/DDBJ databases">
        <title>Genome-scale phylogeny and comparative genomics of the fungal order Sordariales.</title>
        <authorList>
            <consortium name="Lawrence Berkeley National Laboratory"/>
            <person name="Hensen N."/>
            <person name="Bonometti L."/>
            <person name="Westerberg I."/>
            <person name="Brannstrom I.O."/>
            <person name="Guillou S."/>
            <person name="Cros-Aarteil S."/>
            <person name="Calhoun S."/>
            <person name="Haridas S."/>
            <person name="Kuo A."/>
            <person name="Mondo S."/>
            <person name="Pangilinan J."/>
            <person name="Riley R."/>
            <person name="Labutti K."/>
            <person name="Andreopoulos B."/>
            <person name="Lipzen A."/>
            <person name="Chen C."/>
            <person name="Yanf M."/>
            <person name="Daum C."/>
            <person name="Ng V."/>
            <person name="Clum A."/>
            <person name="Steindorff A."/>
            <person name="Ohm R."/>
            <person name="Martin F."/>
            <person name="Silar P."/>
            <person name="Natvig D."/>
            <person name="Lalanne C."/>
            <person name="Gautier V."/>
            <person name="Ament-Velasquez S.L."/>
            <person name="Kruys A."/>
            <person name="Hutchinson M.I."/>
            <person name="Powell A.J."/>
            <person name="Barry K."/>
            <person name="Miller A.N."/>
            <person name="Grigoriev I.V."/>
            <person name="Debuchy R."/>
            <person name="Gladieux P."/>
            <person name="Thoren M.H."/>
            <person name="Johannesson H."/>
        </authorList>
    </citation>
    <scope>NUCLEOTIDE SEQUENCE</scope>
    <source>
        <strain evidence="4">CBS 307.81</strain>
    </source>
</reference>
<sequence length="599" mass="68003">MEKQAKSLAAEMPPDIALEISKCFTTAQQYNTFASLSRGFYNLINRHLYRFNVTRQRSNAREWACKNARLGTLQHLKNQGATDFHDKLVGFCMTGKGHQDQKIAVLSFLFANGVDANCCLRDVHLTYRGLNWERWHRDCDRWKIGCDLPLCRMKITSGARRPLAWKPLSLAIARGETELAIWLMQHGASIWKCCPQGSNLTALHLAVHEGNLTLVRYILDRHLEDVNSLDQRCITPWVCALHSKAEHRPMIQLLLERGVSLKHTLDKSSPILYAVHHGKFAEAFQLLDALTGVELGDPLKCEQLRYTDFQRSKAEYLCGMFEVRFSDSPIARPLHILGLLPAWLSEKEALITRLTKLPSVEPGWGDVVLERALEYWPRISPRILSYILENISPQKSQASPVNRWRGPYRVEMDHCLGKLLGAHDIRIWDDVLPLRKWPNFVLRPVRTKGTASTGATTTTTAIRHESGKDVALNEAVADIPWYNMLFQTFGDMVKILLDHGDGLKLDTPIMDRNGYLLGFFLTKAPKCELGHSSSYEGWFAQLLLEEATEKNWSGRKKEAMGHALRMAIKSGRRETAKVLQEYGAKEGIISHIGRSYLGI</sequence>
<evidence type="ECO:0000256" key="1">
    <source>
        <dbReference type="ARBA" id="ARBA00022737"/>
    </source>
</evidence>
<dbReference type="EMBL" id="JAULSY010000016">
    <property type="protein sequence ID" value="KAK0672044.1"/>
    <property type="molecule type" value="Genomic_DNA"/>
</dbReference>
<evidence type="ECO:0000256" key="3">
    <source>
        <dbReference type="PROSITE-ProRule" id="PRU00023"/>
    </source>
</evidence>
<dbReference type="PROSITE" id="PS50088">
    <property type="entry name" value="ANK_REPEAT"/>
    <property type="match status" value="1"/>
</dbReference>
<proteinExistence type="predicted"/>